<proteinExistence type="predicted"/>
<dbReference type="Proteomes" id="UP000222531">
    <property type="component" value="Unassembled WGS sequence"/>
</dbReference>
<feature type="region of interest" description="Disordered" evidence="1">
    <location>
        <begin position="205"/>
        <end position="244"/>
    </location>
</feature>
<name>A0A2G1XAQ6_STRCJ</name>
<organism evidence="2 3">
    <name type="scientific">Streptomyces cinnamoneus</name>
    <name type="common">Streptoverticillium cinnamoneum</name>
    <dbReference type="NCBI Taxonomy" id="53446"/>
    <lineage>
        <taxon>Bacteria</taxon>
        <taxon>Bacillati</taxon>
        <taxon>Actinomycetota</taxon>
        <taxon>Actinomycetes</taxon>
        <taxon>Kitasatosporales</taxon>
        <taxon>Streptomycetaceae</taxon>
        <taxon>Streptomyces</taxon>
        <taxon>Streptomyces cinnamoneus group</taxon>
    </lineage>
</organism>
<gene>
    <name evidence="2" type="ORF">BLA24_33155</name>
</gene>
<keyword evidence="3" id="KW-1185">Reference proteome</keyword>
<evidence type="ECO:0000313" key="2">
    <source>
        <dbReference type="EMBL" id="PHQ48259.1"/>
    </source>
</evidence>
<sequence length="244" mass="25723">MPNGRGLWDQFGTRGLSAAVGEVAAEGGAGQVDRPAVGVQVPLSSGALPSVKCSFRSRAAVAMRVRAEVTVPERTGGGIRLAMYRSMLRDHRSEAMRRASLLGAAARQSSWVVRESRRSESVRVVPSTVNDQKVHPSTRSSPAAIRAADVGVFQGRWKHMILPSASRVALAGPRFPRPVNAIPPAENASGGRAATRVLRSTRWLATAAAGGSDPPLVPSATPPLAPPSEGESSPERSWARQPSM</sequence>
<feature type="compositionally biased region" description="Pro residues" evidence="1">
    <location>
        <begin position="215"/>
        <end position="226"/>
    </location>
</feature>
<accession>A0A2G1XAQ6</accession>
<dbReference type="EMBL" id="NHZO01000168">
    <property type="protein sequence ID" value="PHQ48259.1"/>
    <property type="molecule type" value="Genomic_DNA"/>
</dbReference>
<dbReference type="AlphaFoldDB" id="A0A2G1XAQ6"/>
<evidence type="ECO:0000313" key="3">
    <source>
        <dbReference type="Proteomes" id="UP000222531"/>
    </source>
</evidence>
<reference evidence="2 3" key="1">
    <citation type="journal article" date="2017" name="Biochemistry">
        <title>Identification of the Biosynthetic Pathway for the Antibiotic Bicyclomycin.</title>
        <authorList>
            <person name="Patteson J."/>
            <person name="Cai W."/>
            <person name="Johnson R.A."/>
            <person name="Santa Maria K."/>
            <person name="Li B."/>
        </authorList>
    </citation>
    <scope>NUCLEOTIDE SEQUENCE [LARGE SCALE GENOMIC DNA]</scope>
    <source>
        <strain evidence="2 3">ATCC 21532</strain>
    </source>
</reference>
<comment type="caution">
    <text evidence="2">The sequence shown here is derived from an EMBL/GenBank/DDBJ whole genome shotgun (WGS) entry which is preliminary data.</text>
</comment>
<protein>
    <submittedName>
        <fullName evidence="2">Uncharacterized protein</fullName>
    </submittedName>
</protein>
<evidence type="ECO:0000256" key="1">
    <source>
        <dbReference type="SAM" id="MobiDB-lite"/>
    </source>
</evidence>